<organism evidence="2 3">
    <name type="scientific">Elysia marginata</name>
    <dbReference type="NCBI Taxonomy" id="1093978"/>
    <lineage>
        <taxon>Eukaryota</taxon>
        <taxon>Metazoa</taxon>
        <taxon>Spiralia</taxon>
        <taxon>Lophotrochozoa</taxon>
        <taxon>Mollusca</taxon>
        <taxon>Gastropoda</taxon>
        <taxon>Heterobranchia</taxon>
        <taxon>Euthyneura</taxon>
        <taxon>Panpulmonata</taxon>
        <taxon>Sacoglossa</taxon>
        <taxon>Placobranchoidea</taxon>
        <taxon>Plakobranchidae</taxon>
        <taxon>Elysia</taxon>
    </lineage>
</organism>
<evidence type="ECO:0000256" key="1">
    <source>
        <dbReference type="SAM" id="MobiDB-lite"/>
    </source>
</evidence>
<dbReference type="Proteomes" id="UP000762676">
    <property type="component" value="Unassembled WGS sequence"/>
</dbReference>
<keyword evidence="3" id="KW-1185">Reference proteome</keyword>
<name>A0AAV4F257_9GAST</name>
<evidence type="ECO:0000313" key="2">
    <source>
        <dbReference type="EMBL" id="GFR67050.1"/>
    </source>
</evidence>
<reference evidence="2 3" key="1">
    <citation type="journal article" date="2021" name="Elife">
        <title>Chloroplast acquisition without the gene transfer in kleptoplastic sea slugs, Plakobranchus ocellatus.</title>
        <authorList>
            <person name="Maeda T."/>
            <person name="Takahashi S."/>
            <person name="Yoshida T."/>
            <person name="Shimamura S."/>
            <person name="Takaki Y."/>
            <person name="Nagai Y."/>
            <person name="Toyoda A."/>
            <person name="Suzuki Y."/>
            <person name="Arimoto A."/>
            <person name="Ishii H."/>
            <person name="Satoh N."/>
            <person name="Nishiyama T."/>
            <person name="Hasebe M."/>
            <person name="Maruyama T."/>
            <person name="Minagawa J."/>
            <person name="Obokata J."/>
            <person name="Shigenobu S."/>
        </authorList>
    </citation>
    <scope>NUCLEOTIDE SEQUENCE [LARGE SCALE GENOMIC DNA]</scope>
</reference>
<feature type="region of interest" description="Disordered" evidence="1">
    <location>
        <begin position="1"/>
        <end position="20"/>
    </location>
</feature>
<evidence type="ECO:0000313" key="3">
    <source>
        <dbReference type="Proteomes" id="UP000762676"/>
    </source>
</evidence>
<gene>
    <name evidence="2" type="ORF">ElyMa_001987100</name>
</gene>
<proteinExistence type="predicted"/>
<dbReference type="EMBL" id="BMAT01004045">
    <property type="protein sequence ID" value="GFR67050.1"/>
    <property type="molecule type" value="Genomic_DNA"/>
</dbReference>
<sequence length="96" mass="10812">MGHTALPSTIGGTGPKWDVDERPTEFLQANPSQPPGLLPFRSRVAPHGQQGAQYYDVDRQNNGEQNLENGLRYPGHHFTHDARQFYRSNLTESHKS</sequence>
<protein>
    <submittedName>
        <fullName evidence="2">Uncharacterized protein</fullName>
    </submittedName>
</protein>
<comment type="caution">
    <text evidence="2">The sequence shown here is derived from an EMBL/GenBank/DDBJ whole genome shotgun (WGS) entry which is preliminary data.</text>
</comment>
<dbReference type="AlphaFoldDB" id="A0AAV4F257"/>
<accession>A0AAV4F257</accession>